<evidence type="ECO:0000256" key="3">
    <source>
        <dbReference type="ARBA" id="ARBA00010303"/>
    </source>
</evidence>
<evidence type="ECO:0000256" key="5">
    <source>
        <dbReference type="ARBA" id="ARBA00015403"/>
    </source>
</evidence>
<dbReference type="Gene3D" id="3.60.15.10">
    <property type="entry name" value="Ribonuclease Z/Hydroxyacylglutathione hydrolase-like"/>
    <property type="match status" value="1"/>
</dbReference>
<evidence type="ECO:0000256" key="9">
    <source>
        <dbReference type="ARBA" id="ARBA00023014"/>
    </source>
</evidence>
<evidence type="ECO:0000256" key="2">
    <source>
        <dbReference type="ARBA" id="ARBA00005141"/>
    </source>
</evidence>
<dbReference type="SUPFAM" id="SSF56281">
    <property type="entry name" value="Metallo-hydrolase/oxidoreductase"/>
    <property type="match status" value="1"/>
</dbReference>
<dbReference type="EnsemblMetazoa" id="XM_030990320">
    <property type="protein sequence ID" value="XP_030846180"/>
    <property type="gene ID" value="LOC586677"/>
</dbReference>
<keyword evidence="6" id="KW-0001">2Fe-2S</keyword>
<dbReference type="OMA" id="WKSFLMC"/>
<dbReference type="OrthoDB" id="332863at2759"/>
<evidence type="ECO:0000256" key="11">
    <source>
        <dbReference type="ARBA" id="ARBA00030460"/>
    </source>
</evidence>
<accession>A0A7M7P4F7</accession>
<proteinExistence type="inferred from homology"/>
<dbReference type="GO" id="GO:0051537">
    <property type="term" value="F:2 iron, 2 sulfur cluster binding"/>
    <property type="evidence" value="ECO:0007669"/>
    <property type="project" value="UniProtKB-KW"/>
</dbReference>
<dbReference type="Pfam" id="PF13483">
    <property type="entry name" value="Lactamase_B_3"/>
    <property type="match status" value="1"/>
</dbReference>
<evidence type="ECO:0000313" key="16">
    <source>
        <dbReference type="EnsemblMetazoa" id="XP_030846180"/>
    </source>
</evidence>
<keyword evidence="9" id="KW-0411">Iron-sulfur</keyword>
<dbReference type="GO" id="GO:0006054">
    <property type="term" value="P:N-acetylneuraminate metabolic process"/>
    <property type="evidence" value="ECO:0007669"/>
    <property type="project" value="UniProtKB-UniPathway"/>
</dbReference>
<keyword evidence="14" id="KW-0812">Transmembrane</keyword>
<dbReference type="GO" id="GO:0046872">
    <property type="term" value="F:metal ion binding"/>
    <property type="evidence" value="ECO:0007669"/>
    <property type="project" value="UniProtKB-KW"/>
</dbReference>
<protein>
    <recommendedName>
        <fullName evidence="5">Cytidine monophosphate-N-acetylneuraminic acid hydroxylase</fullName>
        <ecNumber evidence="4">1.14.18.2</ecNumber>
    </recommendedName>
    <alternativeName>
        <fullName evidence="12">CMP-N-acetylneuraminate monooxygenase</fullName>
    </alternativeName>
    <alternativeName>
        <fullName evidence="11">CMP-Neu5Ac hydroxylase</fullName>
    </alternativeName>
    <alternativeName>
        <fullName evidence="10">CMP-NeuAc hydroxylase</fullName>
    </alternativeName>
</protein>
<dbReference type="FunCoup" id="A0A7M7P4F7">
    <property type="interactions" value="32"/>
</dbReference>
<evidence type="ECO:0000259" key="15">
    <source>
        <dbReference type="PROSITE" id="PS51296"/>
    </source>
</evidence>
<dbReference type="PANTHER" id="PTHR46522">
    <property type="entry name" value="CYTIDINE MONOPHOSPHATE-N-ACETYLNEURAMINIC ACID HYDROXYLASE"/>
    <property type="match status" value="1"/>
</dbReference>
<dbReference type="InterPro" id="IPR036922">
    <property type="entry name" value="Rieske_2Fe-2S_sf"/>
</dbReference>
<keyword evidence="7" id="KW-0479">Metal-binding</keyword>
<dbReference type="AlphaFoldDB" id="A0A7M7P4F7"/>
<dbReference type="InterPro" id="IPR027033">
    <property type="entry name" value="Cnh"/>
</dbReference>
<evidence type="ECO:0000256" key="12">
    <source>
        <dbReference type="ARBA" id="ARBA00033362"/>
    </source>
</evidence>
<dbReference type="UniPathway" id="UPA00628"/>
<dbReference type="GeneID" id="586677"/>
<dbReference type="RefSeq" id="XP_030846180.1">
    <property type="nucleotide sequence ID" value="XM_030990320.1"/>
</dbReference>
<reference evidence="16" key="2">
    <citation type="submission" date="2021-01" db="UniProtKB">
        <authorList>
            <consortium name="EnsemblMetazoa"/>
        </authorList>
    </citation>
    <scope>IDENTIFICATION</scope>
</reference>
<evidence type="ECO:0000256" key="4">
    <source>
        <dbReference type="ARBA" id="ARBA00011904"/>
    </source>
</evidence>
<dbReference type="EC" id="1.14.18.2" evidence="4"/>
<dbReference type="GO" id="GO:0046381">
    <property type="term" value="P:CMP-N-acetylneuraminate metabolic process"/>
    <property type="evidence" value="ECO:0000318"/>
    <property type="project" value="GO_Central"/>
</dbReference>
<dbReference type="SUPFAM" id="SSF50022">
    <property type="entry name" value="ISP domain"/>
    <property type="match status" value="1"/>
</dbReference>
<dbReference type="Pfam" id="PF00355">
    <property type="entry name" value="Rieske"/>
    <property type="match status" value="1"/>
</dbReference>
<dbReference type="InParanoid" id="A0A7M7P4F7"/>
<comment type="pathway">
    <text evidence="2">Amino-sugar metabolism; N-acetylneuraminate metabolism.</text>
</comment>
<dbReference type="PROSITE" id="PS51296">
    <property type="entry name" value="RIESKE"/>
    <property type="match status" value="1"/>
</dbReference>
<dbReference type="GO" id="GO:0030338">
    <property type="term" value="F:CMP-N-acetylneuraminate monooxygenase activity"/>
    <property type="evidence" value="ECO:0000318"/>
    <property type="project" value="GO_Central"/>
</dbReference>
<evidence type="ECO:0000256" key="14">
    <source>
        <dbReference type="SAM" id="Phobius"/>
    </source>
</evidence>
<dbReference type="CTD" id="12763"/>
<dbReference type="InterPro" id="IPR036866">
    <property type="entry name" value="RibonucZ/Hydroxyglut_hydro"/>
</dbReference>
<keyword evidence="14" id="KW-1133">Transmembrane helix</keyword>
<keyword evidence="8" id="KW-0408">Iron</keyword>
<comment type="similarity">
    <text evidence="3">Belongs to the CMP-Neu5Ac hydroxylase family.</text>
</comment>
<organism evidence="16 17">
    <name type="scientific">Strongylocentrotus purpuratus</name>
    <name type="common">Purple sea urchin</name>
    <dbReference type="NCBI Taxonomy" id="7668"/>
    <lineage>
        <taxon>Eukaryota</taxon>
        <taxon>Metazoa</taxon>
        <taxon>Echinodermata</taxon>
        <taxon>Eleutherozoa</taxon>
        <taxon>Echinozoa</taxon>
        <taxon>Echinoidea</taxon>
        <taxon>Euechinoidea</taxon>
        <taxon>Echinacea</taxon>
        <taxon>Camarodonta</taxon>
        <taxon>Echinidea</taxon>
        <taxon>Strongylocentrotidae</taxon>
        <taxon>Strongylocentrotus</taxon>
    </lineage>
</organism>
<evidence type="ECO:0000256" key="6">
    <source>
        <dbReference type="ARBA" id="ARBA00022714"/>
    </source>
</evidence>
<sequence length="648" mass="74056">MEQEQVTVLKLSVDETKGLKEGINLINRSENEKYVIYREPGSDEFKACRNKCKHQGGTFIKDIEDTAGCVIKCTKHGWKLDAKTMRYTNPPDSFRQEQLVSEVDDEGSMSLIELKPPQPWETDAREKVPLEVGEVKITYLTHACMELNLGGTVMFTDPWLTGPAFARGWWLMHEPPADWLDRLAKADFIYISHVHSDHLSYPTLELLSARNPNIPIYVGDTSMPVFCKLKQSGVKLNNINVLKFGKWHEINKDTRFMIMMDGVHPDMDTCILIDYKGHLILNTVDCTNPNGGRLPIDVDIMLSDFAGGASGFPMNFFGGKYTEEWKGQFIKRERNKLLYYKTQVVRDVNPTVFCPFAGYFVEAHPSDGYIRETNTKNDAASLNALINKYSPEIKTWTPRPGATLDLQKAIQGDSNYIQESPPGTKVFKDSWDFEKYLNGVNESIEHEIFAYPEWIKVYYKWAKFHSYNLVVRMIETDDDFKDIDGGYNFLIDFSGLEATFPTERPSREHNYLEIKNRIGVHRQTVLKGLFWDDLYIGFNNQISRTPDTFHYLFWNHMQILLPFEPPNWDEFLDEMKAKNSPKKDVWKPSHAQITNGKHTVYAGGDNGLKNGGPGAAKPKGGNKGDLMKWLVPIGIAALAAGIMIWRMK</sequence>
<feature type="domain" description="Rieske" evidence="15">
    <location>
        <begin position="11"/>
        <end position="110"/>
    </location>
</feature>
<dbReference type="Proteomes" id="UP000007110">
    <property type="component" value="Unassembled WGS sequence"/>
</dbReference>
<comment type="catalytic activity">
    <reaction evidence="13">
        <text>CMP-N-acetyl-beta-neuraminate + 2 Fe(II)-[cytochrome b5] + O2 + 2 H(+) = CMP-N-glycoloyl-beta-neuraminate + 2 Fe(III)-[cytochrome b5] + H2O</text>
        <dbReference type="Rhea" id="RHEA:16145"/>
        <dbReference type="Rhea" id="RHEA-COMP:10438"/>
        <dbReference type="Rhea" id="RHEA-COMP:10439"/>
        <dbReference type="ChEBI" id="CHEBI:15377"/>
        <dbReference type="ChEBI" id="CHEBI:15378"/>
        <dbReference type="ChEBI" id="CHEBI:15379"/>
        <dbReference type="ChEBI" id="CHEBI:29033"/>
        <dbReference type="ChEBI" id="CHEBI:29034"/>
        <dbReference type="ChEBI" id="CHEBI:57812"/>
        <dbReference type="ChEBI" id="CHEBI:58376"/>
        <dbReference type="EC" id="1.14.18.2"/>
    </reaction>
</comment>
<dbReference type="KEGG" id="spu:586677"/>
<feature type="transmembrane region" description="Helical" evidence="14">
    <location>
        <begin position="626"/>
        <end position="645"/>
    </location>
</feature>
<evidence type="ECO:0000256" key="8">
    <source>
        <dbReference type="ARBA" id="ARBA00023004"/>
    </source>
</evidence>
<keyword evidence="17" id="KW-1185">Reference proteome</keyword>
<name>A0A7M7P4F7_STRPU</name>
<evidence type="ECO:0000256" key="10">
    <source>
        <dbReference type="ARBA" id="ARBA00029883"/>
    </source>
</evidence>
<evidence type="ECO:0000313" key="17">
    <source>
        <dbReference type="Proteomes" id="UP000007110"/>
    </source>
</evidence>
<dbReference type="PANTHER" id="PTHR46522:SF1">
    <property type="entry name" value="INACTIVE CYTIDINE MONOPHOSPHATE-N-ACETYLNEURAMINIC ACID HYDROXYLASE"/>
    <property type="match status" value="1"/>
</dbReference>
<keyword evidence="14" id="KW-0472">Membrane</keyword>
<dbReference type="InterPro" id="IPR017941">
    <property type="entry name" value="Rieske_2Fe-2S"/>
</dbReference>
<evidence type="ECO:0000256" key="13">
    <source>
        <dbReference type="ARBA" id="ARBA00048491"/>
    </source>
</evidence>
<dbReference type="Gene3D" id="2.102.10.10">
    <property type="entry name" value="Rieske [2Fe-2S] iron-sulphur domain"/>
    <property type="match status" value="1"/>
</dbReference>
<reference evidence="17" key="1">
    <citation type="submission" date="2015-02" db="EMBL/GenBank/DDBJ databases">
        <title>Genome sequencing for Strongylocentrotus purpuratus.</title>
        <authorList>
            <person name="Murali S."/>
            <person name="Liu Y."/>
            <person name="Vee V."/>
            <person name="English A."/>
            <person name="Wang M."/>
            <person name="Skinner E."/>
            <person name="Han Y."/>
            <person name="Muzny D.M."/>
            <person name="Worley K.C."/>
            <person name="Gibbs R.A."/>
        </authorList>
    </citation>
    <scope>NUCLEOTIDE SEQUENCE</scope>
</reference>
<evidence type="ECO:0000256" key="7">
    <source>
        <dbReference type="ARBA" id="ARBA00022723"/>
    </source>
</evidence>
<dbReference type="GO" id="GO:0005737">
    <property type="term" value="C:cytoplasm"/>
    <property type="evidence" value="ECO:0000318"/>
    <property type="project" value="GO_Central"/>
</dbReference>
<evidence type="ECO:0000256" key="1">
    <source>
        <dbReference type="ARBA" id="ARBA00003414"/>
    </source>
</evidence>
<comment type="function">
    <text evidence="1">Sialic acids are components of carbohydrate chains of glycoconjugates and are involved in cell-cell recognition and cell-pathogen interactions. Catalyzes the conversion of CMP-N-acetylneuraminic acid (CMP-Neu5Ac) into its hydroxylated derivative CMP-N-glycolylneuraminic acid (CMP-Neu5Gc), a sialic acid abundantly expressed at the surface of many cells.</text>
</comment>